<keyword evidence="11 12" id="KW-0324">Glycolysis</keyword>
<dbReference type="KEGG" id="blq:L21SP5_01910"/>
<organism evidence="16 17">
    <name type="scientific">Salinivirga cyanobacteriivorans</name>
    <dbReference type="NCBI Taxonomy" id="1307839"/>
    <lineage>
        <taxon>Bacteria</taxon>
        <taxon>Pseudomonadati</taxon>
        <taxon>Bacteroidota</taxon>
        <taxon>Bacteroidia</taxon>
        <taxon>Bacteroidales</taxon>
        <taxon>Salinivirgaceae</taxon>
        <taxon>Salinivirga</taxon>
    </lineage>
</organism>
<dbReference type="GO" id="GO:0005829">
    <property type="term" value="C:cytosol"/>
    <property type="evidence" value="ECO:0007669"/>
    <property type="project" value="TreeGrafter"/>
</dbReference>
<comment type="subunit">
    <text evidence="4 12">Monomer.</text>
</comment>
<evidence type="ECO:0000313" key="16">
    <source>
        <dbReference type="EMBL" id="ALO15549.1"/>
    </source>
</evidence>
<feature type="binding site" evidence="13">
    <location>
        <position position="35"/>
    </location>
    <ligand>
        <name>(2R)-3-phosphoglycerate</name>
        <dbReference type="ChEBI" id="CHEBI:58272"/>
    </ligand>
</feature>
<feature type="binding site" evidence="12 13">
    <location>
        <begin position="19"/>
        <end position="21"/>
    </location>
    <ligand>
        <name>substrate</name>
    </ligand>
</feature>
<dbReference type="GO" id="GO:0043531">
    <property type="term" value="F:ADP binding"/>
    <property type="evidence" value="ECO:0007669"/>
    <property type="project" value="TreeGrafter"/>
</dbReference>
<keyword evidence="10 12" id="KW-0067">ATP-binding</keyword>
<dbReference type="CDD" id="cd00318">
    <property type="entry name" value="Phosphoglycerate_kinase"/>
    <property type="match status" value="1"/>
</dbReference>
<dbReference type="FunFam" id="3.40.50.1260:FF:000006">
    <property type="entry name" value="Phosphoglycerate kinase"/>
    <property type="match status" value="1"/>
</dbReference>
<feature type="binding site" evidence="12 14">
    <location>
        <position position="323"/>
    </location>
    <ligand>
        <name>ATP</name>
        <dbReference type="ChEBI" id="CHEBI:30616"/>
    </ligand>
</feature>
<name>A0A0S2HZV0_9BACT</name>
<feature type="binding site" evidence="12 14">
    <location>
        <begin position="352"/>
        <end position="355"/>
    </location>
    <ligand>
        <name>ATP</name>
        <dbReference type="ChEBI" id="CHEBI:30616"/>
    </ligand>
</feature>
<evidence type="ECO:0000256" key="11">
    <source>
        <dbReference type="ARBA" id="ARBA00023152"/>
    </source>
</evidence>
<dbReference type="AlphaFoldDB" id="A0A0S2HZV0"/>
<sequence length="394" mass="42121">MQDITAYKFKNKKALIRVDFNVPLNDQFEVTDDTRIKATMPTIKEVLKGGGSAILMSHLGRPKGAEEKYSLKHVVPALEKITGKDVIFVPDCIGDETVKAKKDLAPGEILLLENLRFYPEEKKGDAEFAKKLAEGADVYVNDAFATAHRAHASTSIIAALFGPNKMFGKVMTNEIQHLDKALNAPKKGYTAIIGGAKVSSKIIVIEQLLKKVDKLVIGGAMAYTFIKAQGGKVGDSMVEEEYIDTAKKVMEAAAKNDTEIILPVDSVNGDAFKADANTQVTPADDIEAGWMGMDIGPETLTRLADIISKSKTILWNGPVGVFEMEKFARGTFGIAQMIADATGKGLYSLVGGGDSVSALNKSGLANEVSYVSTGGGAMLEYIEGKKLPGIAAIG</sequence>
<evidence type="ECO:0000256" key="9">
    <source>
        <dbReference type="ARBA" id="ARBA00022777"/>
    </source>
</evidence>
<dbReference type="PRINTS" id="PR00477">
    <property type="entry name" value="PHGLYCKINASE"/>
</dbReference>
<evidence type="ECO:0000256" key="3">
    <source>
        <dbReference type="ARBA" id="ARBA00008982"/>
    </source>
</evidence>
<dbReference type="EMBL" id="CP013118">
    <property type="protein sequence ID" value="ALO15549.1"/>
    <property type="molecule type" value="Genomic_DNA"/>
</dbReference>
<dbReference type="PANTHER" id="PTHR11406:SF23">
    <property type="entry name" value="PHOSPHOGLYCERATE KINASE 1, CHLOROPLASTIC-RELATED"/>
    <property type="match status" value="1"/>
</dbReference>
<dbReference type="FunFam" id="3.40.50.1260:FF:000003">
    <property type="entry name" value="Phosphoglycerate kinase"/>
    <property type="match status" value="1"/>
</dbReference>
<dbReference type="GO" id="GO:0006094">
    <property type="term" value="P:gluconeogenesis"/>
    <property type="evidence" value="ECO:0007669"/>
    <property type="project" value="TreeGrafter"/>
</dbReference>
<feature type="binding site" evidence="12">
    <location>
        <position position="149"/>
    </location>
    <ligand>
        <name>substrate</name>
    </ligand>
</feature>
<evidence type="ECO:0000256" key="8">
    <source>
        <dbReference type="ARBA" id="ARBA00022741"/>
    </source>
</evidence>
<evidence type="ECO:0000256" key="2">
    <source>
        <dbReference type="ARBA" id="ARBA00004838"/>
    </source>
</evidence>
<keyword evidence="8 12" id="KW-0547">Nucleotide-binding</keyword>
<dbReference type="PANTHER" id="PTHR11406">
    <property type="entry name" value="PHOSPHOGLYCERATE KINASE"/>
    <property type="match status" value="1"/>
</dbReference>
<evidence type="ECO:0000256" key="12">
    <source>
        <dbReference type="HAMAP-Rule" id="MF_00145"/>
    </source>
</evidence>
<dbReference type="GO" id="GO:0004618">
    <property type="term" value="F:phosphoglycerate kinase activity"/>
    <property type="evidence" value="ECO:0007669"/>
    <property type="project" value="UniProtKB-UniRule"/>
</dbReference>
<reference evidence="16 17" key="1">
    <citation type="submission" date="2015-11" db="EMBL/GenBank/DDBJ databases">
        <title>Description and complete genome sequence of a novel strain predominating in hypersaline microbial mats and representing a new family of the Bacteriodetes phylum.</title>
        <authorList>
            <person name="Spring S."/>
            <person name="Bunk B."/>
            <person name="Sproer C."/>
            <person name="Klenk H.-P."/>
        </authorList>
    </citation>
    <scope>NUCLEOTIDE SEQUENCE [LARGE SCALE GENOMIC DNA]</scope>
    <source>
        <strain evidence="16 17">L21-Spi-D4</strain>
    </source>
</reference>
<dbReference type="OrthoDB" id="9808460at2"/>
<dbReference type="Gene3D" id="3.40.50.1260">
    <property type="entry name" value="Phosphoglycerate kinase, N-terminal domain"/>
    <property type="match status" value="2"/>
</dbReference>
<evidence type="ECO:0000256" key="15">
    <source>
        <dbReference type="RuleBase" id="RU000532"/>
    </source>
</evidence>
<dbReference type="RefSeq" id="WP_057952997.1">
    <property type="nucleotide sequence ID" value="NZ_CP013118.1"/>
</dbReference>
<keyword evidence="12" id="KW-0963">Cytoplasm</keyword>
<evidence type="ECO:0000256" key="10">
    <source>
        <dbReference type="ARBA" id="ARBA00022840"/>
    </source>
</evidence>
<dbReference type="HAMAP" id="MF_00145">
    <property type="entry name" value="Phosphoglyc_kinase"/>
    <property type="match status" value="1"/>
</dbReference>
<dbReference type="InterPro" id="IPR015824">
    <property type="entry name" value="Phosphoglycerate_kinase_N"/>
</dbReference>
<evidence type="ECO:0000256" key="14">
    <source>
        <dbReference type="PIRSR" id="PIRSR000724-2"/>
    </source>
</evidence>
<dbReference type="InterPro" id="IPR001576">
    <property type="entry name" value="Phosphoglycerate_kinase"/>
</dbReference>
<comment type="catalytic activity">
    <reaction evidence="1 12 15">
        <text>(2R)-3-phosphoglycerate + ATP = (2R)-3-phospho-glyceroyl phosphate + ADP</text>
        <dbReference type="Rhea" id="RHEA:14801"/>
        <dbReference type="ChEBI" id="CHEBI:30616"/>
        <dbReference type="ChEBI" id="CHEBI:57604"/>
        <dbReference type="ChEBI" id="CHEBI:58272"/>
        <dbReference type="ChEBI" id="CHEBI:456216"/>
        <dbReference type="EC" id="2.7.2.3"/>
    </reaction>
</comment>
<comment type="similarity">
    <text evidence="3 12 15">Belongs to the phosphoglycerate kinase family.</text>
</comment>
<dbReference type="STRING" id="1307839.L21SP5_01910"/>
<dbReference type="PATRIC" id="fig|1307839.3.peg.2017"/>
<proteinExistence type="inferred from homology"/>
<gene>
    <name evidence="12 16" type="primary">pgk</name>
    <name evidence="16" type="ORF">L21SP5_01910</name>
</gene>
<keyword evidence="17" id="KW-1185">Reference proteome</keyword>
<dbReference type="PIRSF" id="PIRSF000724">
    <property type="entry name" value="Pgk"/>
    <property type="match status" value="1"/>
</dbReference>
<dbReference type="GO" id="GO:0006096">
    <property type="term" value="P:glycolytic process"/>
    <property type="evidence" value="ECO:0007669"/>
    <property type="project" value="UniProtKB-UniRule"/>
</dbReference>
<dbReference type="Proteomes" id="UP000064893">
    <property type="component" value="Chromosome"/>
</dbReference>
<evidence type="ECO:0000313" key="17">
    <source>
        <dbReference type="Proteomes" id="UP000064893"/>
    </source>
</evidence>
<feature type="binding site" evidence="12 14">
    <location>
        <position position="292"/>
    </location>
    <ligand>
        <name>ATP</name>
        <dbReference type="ChEBI" id="CHEBI:30616"/>
    </ligand>
</feature>
<comment type="subcellular location">
    <subcellularLocation>
        <location evidence="12">Cytoplasm</location>
    </subcellularLocation>
</comment>
<feature type="binding site" evidence="12 13">
    <location>
        <begin position="58"/>
        <end position="61"/>
    </location>
    <ligand>
        <name>substrate</name>
    </ligand>
</feature>
<evidence type="ECO:0000256" key="4">
    <source>
        <dbReference type="ARBA" id="ARBA00011245"/>
    </source>
</evidence>
<evidence type="ECO:0000256" key="13">
    <source>
        <dbReference type="PIRSR" id="PIRSR000724-1"/>
    </source>
</evidence>
<feature type="binding site" evidence="12 14">
    <location>
        <position position="201"/>
    </location>
    <ligand>
        <name>ATP</name>
        <dbReference type="ChEBI" id="CHEBI:30616"/>
    </ligand>
</feature>
<feature type="binding site" evidence="13">
    <location>
        <position position="149"/>
    </location>
    <ligand>
        <name>(2R)-3-phosphoglycerate</name>
        <dbReference type="ChEBI" id="CHEBI:58272"/>
    </ligand>
</feature>
<keyword evidence="7 12" id="KW-0808">Transferase</keyword>
<comment type="pathway">
    <text evidence="2 12">Carbohydrate degradation; glycolysis; pyruvate from D-glyceraldehyde 3-phosphate: step 2/5.</text>
</comment>
<dbReference type="UniPathway" id="UPA00109">
    <property type="reaction ID" value="UER00185"/>
</dbReference>
<accession>A0A0S2HZV0</accession>
<dbReference type="GO" id="GO:0005524">
    <property type="term" value="F:ATP binding"/>
    <property type="evidence" value="ECO:0007669"/>
    <property type="project" value="UniProtKB-KW"/>
</dbReference>
<evidence type="ECO:0000256" key="1">
    <source>
        <dbReference type="ARBA" id="ARBA00000642"/>
    </source>
</evidence>
<dbReference type="EC" id="2.7.2.3" evidence="5 12"/>
<evidence type="ECO:0000256" key="7">
    <source>
        <dbReference type="ARBA" id="ARBA00022679"/>
    </source>
</evidence>
<feature type="binding site" evidence="12">
    <location>
        <position position="35"/>
    </location>
    <ligand>
        <name>substrate</name>
    </ligand>
</feature>
<evidence type="ECO:0000256" key="6">
    <source>
        <dbReference type="ARBA" id="ARBA00016471"/>
    </source>
</evidence>
<protein>
    <recommendedName>
        <fullName evidence="6 12">Phosphoglycerate kinase</fullName>
        <ecNumber evidence="5 12">2.7.2.3</ecNumber>
    </recommendedName>
</protein>
<feature type="binding site" evidence="13">
    <location>
        <position position="116"/>
    </location>
    <ligand>
        <name>(2R)-3-phosphoglycerate</name>
        <dbReference type="ChEBI" id="CHEBI:58272"/>
    </ligand>
</feature>
<evidence type="ECO:0000256" key="5">
    <source>
        <dbReference type="ARBA" id="ARBA00013061"/>
    </source>
</evidence>
<feature type="binding site" evidence="12">
    <location>
        <position position="116"/>
    </location>
    <ligand>
        <name>substrate</name>
    </ligand>
</feature>
<dbReference type="SUPFAM" id="SSF53748">
    <property type="entry name" value="Phosphoglycerate kinase"/>
    <property type="match status" value="1"/>
</dbReference>
<keyword evidence="9 12" id="KW-0418">Kinase</keyword>
<dbReference type="InterPro" id="IPR036043">
    <property type="entry name" value="Phosphoglycerate_kinase_sf"/>
</dbReference>
<dbReference type="Pfam" id="PF00162">
    <property type="entry name" value="PGK"/>
    <property type="match status" value="1"/>
</dbReference>